<dbReference type="EMBL" id="QSHZ01000023">
    <property type="protein sequence ID" value="RHC54311.1"/>
    <property type="molecule type" value="Genomic_DNA"/>
</dbReference>
<proteinExistence type="predicted"/>
<dbReference type="RefSeq" id="WP_007868773.1">
    <property type="nucleotide sequence ID" value="NZ_CACRTF010000017.1"/>
</dbReference>
<accession>A0A414AS42</accession>
<dbReference type="AlphaFoldDB" id="A0A414AS42"/>
<reference evidence="1 2" key="1">
    <citation type="submission" date="2018-08" db="EMBL/GenBank/DDBJ databases">
        <title>A genome reference for cultivated species of the human gut microbiota.</title>
        <authorList>
            <person name="Zou Y."/>
            <person name="Xue W."/>
            <person name="Luo G."/>
        </authorList>
    </citation>
    <scope>NUCLEOTIDE SEQUENCE [LARGE SCALE GENOMIC DNA]</scope>
    <source>
        <strain evidence="1 2">AM35-14</strain>
    </source>
</reference>
<gene>
    <name evidence="1" type="ORF">DW839_20080</name>
</gene>
<name>A0A414AS42_9FIRM</name>
<evidence type="ECO:0000313" key="1">
    <source>
        <dbReference type="EMBL" id="RHC54311.1"/>
    </source>
</evidence>
<organism evidence="1 2">
    <name type="scientific">Enterocloster bolteae</name>
    <dbReference type="NCBI Taxonomy" id="208479"/>
    <lineage>
        <taxon>Bacteria</taxon>
        <taxon>Bacillati</taxon>
        <taxon>Bacillota</taxon>
        <taxon>Clostridia</taxon>
        <taxon>Lachnospirales</taxon>
        <taxon>Lachnospiraceae</taxon>
        <taxon>Enterocloster</taxon>
    </lineage>
</organism>
<evidence type="ECO:0000313" key="2">
    <source>
        <dbReference type="Proteomes" id="UP000283975"/>
    </source>
</evidence>
<protein>
    <submittedName>
        <fullName evidence="1">Uncharacterized protein</fullName>
    </submittedName>
</protein>
<sequence length="91" mass="11091">MIESLLKELGERHFEILWRYESATNSIVIQMDKRDCHQRHRLVRKVMFDDFRRIRSNQFEFVIVQFLKDMAQELEYQIKVAAEPMKGEDND</sequence>
<comment type="caution">
    <text evidence="1">The sequence shown here is derived from an EMBL/GenBank/DDBJ whole genome shotgun (WGS) entry which is preliminary data.</text>
</comment>
<dbReference type="Proteomes" id="UP000283975">
    <property type="component" value="Unassembled WGS sequence"/>
</dbReference>